<accession>A0ABD5ID53</accession>
<comment type="caution">
    <text evidence="1">The sequence shown here is derived from an EMBL/GenBank/DDBJ whole genome shotgun (WGS) entry which is preliminary data.</text>
</comment>
<dbReference type="RefSeq" id="WP_319856839.1">
    <property type="nucleotide sequence ID" value="NZ_JAXABG010000003.1"/>
</dbReference>
<evidence type="ECO:0000313" key="2">
    <source>
        <dbReference type="Proteomes" id="UP001275057"/>
    </source>
</evidence>
<dbReference type="Proteomes" id="UP001275057">
    <property type="component" value="Unassembled WGS sequence"/>
</dbReference>
<dbReference type="SUPFAM" id="SSF50494">
    <property type="entry name" value="Trypsin-like serine proteases"/>
    <property type="match status" value="1"/>
</dbReference>
<dbReference type="EMBL" id="JAXABG010000003">
    <property type="protein sequence ID" value="MDX7081870.1"/>
    <property type="molecule type" value="Genomic_DNA"/>
</dbReference>
<proteinExistence type="predicted"/>
<organism evidence="1 2">
    <name type="scientific">Serratia marcescens</name>
    <dbReference type="NCBI Taxonomy" id="615"/>
    <lineage>
        <taxon>Bacteria</taxon>
        <taxon>Pseudomonadati</taxon>
        <taxon>Pseudomonadota</taxon>
        <taxon>Gammaproteobacteria</taxon>
        <taxon>Enterobacterales</taxon>
        <taxon>Yersiniaceae</taxon>
        <taxon>Serratia</taxon>
    </lineage>
</organism>
<dbReference type="InterPro" id="IPR009003">
    <property type="entry name" value="Peptidase_S1_PA"/>
</dbReference>
<dbReference type="Gene3D" id="2.40.10.120">
    <property type="match status" value="1"/>
</dbReference>
<dbReference type="Pfam" id="PF13365">
    <property type="entry name" value="Trypsin_2"/>
    <property type="match status" value="1"/>
</dbReference>
<sequence length="267" mass="29082">MSVSQFISKSTVRIECDVVGGGVSVGTGFWFGFSSTEDPGSGIPLLVTNKHVIANSTTIRIRFNVSSATNPHLKFYDVTINNPREFIQHPDPNIDICGLPIGHVLHELSRQGLTVDNFFFTDRMFLNQHHVTPVEEVFMTGYPNGLWDTVNNRPITRKGITASSVLEDWQGRPEFMIDMACFGGSSGSPVYIMNEGGFGTSDGWAVGNRFIFLGVLYAGPTLDVNGSINIVDVPTVATPVISTTLMMNLGMVIKAEQLNGLRPLLGI</sequence>
<evidence type="ECO:0000313" key="1">
    <source>
        <dbReference type="EMBL" id="MDX7081870.1"/>
    </source>
</evidence>
<name>A0ABD5ID53_SERMA</name>
<gene>
    <name evidence="1" type="ORF">SJ435_05680</name>
</gene>
<protein>
    <submittedName>
        <fullName evidence="1">Trypsin-like peptidase domain-containing protein</fullName>
    </submittedName>
</protein>
<reference evidence="1 2" key="1">
    <citation type="submission" date="2023-11" db="EMBL/GenBank/DDBJ databases">
        <title>Detection of rare carbapenemases in Enterobacterales - comparison of two colorimetric and two CIM-based carbapenemase assays.</title>
        <authorList>
            <person name="Schaffarczyk L."/>
            <person name="Noster J."/>
            <person name="Stelzer Y."/>
            <person name="Sattler J."/>
            <person name="Gatermann S."/>
            <person name="Hamprecht A."/>
        </authorList>
    </citation>
    <scope>NUCLEOTIDE SEQUENCE [LARGE SCALE GENOMIC DNA]</scope>
    <source>
        <strain evidence="1 2">CIM-Carb-136</strain>
    </source>
</reference>
<dbReference type="AlphaFoldDB" id="A0ABD5ID53"/>